<accession>A0ABS5PPM0</accession>
<proteinExistence type="predicted"/>
<reference evidence="1 2" key="1">
    <citation type="submission" date="2021-05" db="EMBL/GenBank/DDBJ databases">
        <title>Fusibacter ferrireducens sp. nov., an anaerobic, sulfur- and Fe-reducing bacterium isolated from the mangrove sediment.</title>
        <authorList>
            <person name="Qiu D."/>
        </authorList>
    </citation>
    <scope>NUCLEOTIDE SEQUENCE [LARGE SCALE GENOMIC DNA]</scope>
    <source>
        <strain evidence="1 2">DSM 12116</strain>
    </source>
</reference>
<evidence type="ECO:0000313" key="1">
    <source>
        <dbReference type="EMBL" id="MBS7527130.1"/>
    </source>
</evidence>
<keyword evidence="2" id="KW-1185">Reference proteome</keyword>
<dbReference type="InterPro" id="IPR036890">
    <property type="entry name" value="HATPase_C_sf"/>
</dbReference>
<dbReference type="Proteomes" id="UP000746471">
    <property type="component" value="Unassembled WGS sequence"/>
</dbReference>
<dbReference type="RefSeq" id="WP_213236986.1">
    <property type="nucleotide sequence ID" value="NZ_JAHBCL010000016.1"/>
</dbReference>
<dbReference type="EMBL" id="JAHBCL010000016">
    <property type="protein sequence ID" value="MBS7527130.1"/>
    <property type="molecule type" value="Genomic_DNA"/>
</dbReference>
<dbReference type="NCBIfam" id="NF047352">
    <property type="entry name" value="P_loop_sacsin"/>
    <property type="match status" value="1"/>
</dbReference>
<organism evidence="1 2">
    <name type="scientific">Fusibacter paucivorans</name>
    <dbReference type="NCBI Taxonomy" id="76009"/>
    <lineage>
        <taxon>Bacteria</taxon>
        <taxon>Bacillati</taxon>
        <taxon>Bacillota</taxon>
        <taxon>Clostridia</taxon>
        <taxon>Eubacteriales</taxon>
        <taxon>Eubacteriales Family XII. Incertae Sedis</taxon>
        <taxon>Fusibacter</taxon>
    </lineage>
</organism>
<dbReference type="SUPFAM" id="SSF55874">
    <property type="entry name" value="ATPase domain of HSP90 chaperone/DNA topoisomerase II/histidine kinase"/>
    <property type="match status" value="1"/>
</dbReference>
<comment type="caution">
    <text evidence="1">The sequence shown here is derived from an EMBL/GenBank/DDBJ whole genome shotgun (WGS) entry which is preliminary data.</text>
</comment>
<dbReference type="Gene3D" id="3.30.565.10">
    <property type="entry name" value="Histidine kinase-like ATPase, C-terminal domain"/>
    <property type="match status" value="1"/>
</dbReference>
<protein>
    <recommendedName>
        <fullName evidence="3">Histidine kinase-, DNA gyrase B-, and HSP90-like ATPase</fullName>
    </recommendedName>
</protein>
<evidence type="ECO:0008006" key="3">
    <source>
        <dbReference type="Google" id="ProtNLM"/>
    </source>
</evidence>
<sequence length="1029" mass="118713">MSYTDLIDKADKKSRSTSIAIKIRDMMKNLRLSSNEESSRRWIWELLQNAKDVSHLNSKTKVQVHLDITRNLLRFSHNGKPFTAENITFLVGQVSSKEQVPYSGEGVKETGKFGTGFLTTHLLSEIVTVDGVLKEDDEPYKQFRLTLDRSGKDIDSIIKSVESSLEELKRVEVSPNMDDYSAENLNTSFTYMLNPIGIEVAKRGLVDLINLIPYTLVFVPNIESVVVVNEGITYSLDDRIEQITDNIFVYTIEKSSSTSKQEHKIIVAKNADVSLAFEIMYINEQTFLKELREDIPRLFCDFPLIGTEKFAFPFILNCSRFNPNEPRNGVYMTDKPDELVIENKDIVKSGLELYCEVLDFASANNWKNMHLFLDNINSTIDEDWLSNVWMKSEITTNIKNKVLNTEIVDTEIDNRIAIKENNKIQVLFPNHRDKNIRAGLFELCKSVALNKLPLKSEVENWNGKIWSECKILDFKILTSMIENQGNLDNLMNRLSGVANPISWLNSYYQLLNEETVFIEDIVADKYSVIPNQNGNFVKHTEVFIDCEIDEALKDVLKLVGEDCREYLISNHINTGAGIKYYHKDSDYIVSRINDLISNCKPETKFEAALKLISMFAIDGQFPAERQLIYDFSKTILQDRIGEKNIISNYSKKIWEKADRIIIRNLISEIATYRNIESFKDAKHFQSTDDCIKWLHNFISFISKEYSSLLEDETNAILPNQNGDFCTKDSLYLDDDSTDEILKSITAKLGYDFRSEMLDKGICLDWPKRTIALSDVAEKLTALVRGKWNDLLKDSVTKEALRDLYSWLNENDYSANKFFSDLYKYKHRFLDDAEVIESIDKARKYDEIMTKFQIDDYEELENALERVTGNDSENTNEKVTLSDELLAQLGISSKDQLENALSNGVLSEHFIHLSDGQNYKFEFVQDLIDNAIEKVIGELKKDDAYDFSEMIELDKTVFLIKKHKTELYLIIRPSDYGQIIFYYDSEKDILDYEKDWEIWAASKCDAPQKITFGKILKITGINKIPLKRIR</sequence>
<gene>
    <name evidence="1" type="ORF">KHM83_10600</name>
</gene>
<evidence type="ECO:0000313" key="2">
    <source>
        <dbReference type="Proteomes" id="UP000746471"/>
    </source>
</evidence>
<name>A0ABS5PPM0_9FIRM</name>